<name>A0ABP8QCJ0_9GAMM</name>
<evidence type="ECO:0000256" key="1">
    <source>
        <dbReference type="ARBA" id="ARBA00007381"/>
    </source>
</evidence>
<keyword evidence="5" id="KW-1185">Reference proteome</keyword>
<dbReference type="EMBL" id="BAABFC010000015">
    <property type="protein sequence ID" value="GAA4501096.1"/>
    <property type="molecule type" value="Genomic_DNA"/>
</dbReference>
<keyword evidence="3" id="KW-0067">ATP-binding</keyword>
<evidence type="ECO:0000256" key="3">
    <source>
        <dbReference type="ARBA" id="ARBA00022840"/>
    </source>
</evidence>
<reference evidence="5" key="1">
    <citation type="journal article" date="2019" name="Int. J. Syst. Evol. Microbiol.">
        <title>The Global Catalogue of Microorganisms (GCM) 10K type strain sequencing project: providing services to taxonomists for standard genome sequencing and annotation.</title>
        <authorList>
            <consortium name="The Broad Institute Genomics Platform"/>
            <consortium name="The Broad Institute Genome Sequencing Center for Infectious Disease"/>
            <person name="Wu L."/>
            <person name="Ma J."/>
        </authorList>
    </citation>
    <scope>NUCLEOTIDE SEQUENCE [LARGE SCALE GENOMIC DNA]</scope>
    <source>
        <strain evidence="5">JCM 32226</strain>
    </source>
</reference>
<dbReference type="NCBIfam" id="NF008673">
    <property type="entry name" value="PRK11678.1"/>
    <property type="match status" value="1"/>
</dbReference>
<dbReference type="PANTHER" id="PTHR19375">
    <property type="entry name" value="HEAT SHOCK PROTEIN 70KDA"/>
    <property type="match status" value="1"/>
</dbReference>
<dbReference type="PROSITE" id="PS00329">
    <property type="entry name" value="HSP70_2"/>
    <property type="match status" value="1"/>
</dbReference>
<comment type="similarity">
    <text evidence="1">Belongs to the heat shock protein 70 family.</text>
</comment>
<evidence type="ECO:0000256" key="2">
    <source>
        <dbReference type="ARBA" id="ARBA00022741"/>
    </source>
</evidence>
<organism evidence="4 5">
    <name type="scientific">Pseudaeromonas paramecii</name>
    <dbReference type="NCBI Taxonomy" id="2138166"/>
    <lineage>
        <taxon>Bacteria</taxon>
        <taxon>Pseudomonadati</taxon>
        <taxon>Pseudomonadota</taxon>
        <taxon>Gammaproteobacteria</taxon>
        <taxon>Aeromonadales</taxon>
        <taxon>Aeromonadaceae</taxon>
        <taxon>Pseudaeromonas</taxon>
    </lineage>
</organism>
<dbReference type="InterPro" id="IPR018181">
    <property type="entry name" value="Heat_shock_70_CS"/>
</dbReference>
<dbReference type="Proteomes" id="UP001501321">
    <property type="component" value="Unassembled WGS sequence"/>
</dbReference>
<dbReference type="Pfam" id="PF00012">
    <property type="entry name" value="HSP70"/>
    <property type="match status" value="1"/>
</dbReference>
<dbReference type="Gene3D" id="3.30.420.40">
    <property type="match status" value="2"/>
</dbReference>
<dbReference type="InterPro" id="IPR043129">
    <property type="entry name" value="ATPase_NBD"/>
</dbReference>
<keyword evidence="2" id="KW-0547">Nucleotide-binding</keyword>
<dbReference type="SUPFAM" id="SSF53067">
    <property type="entry name" value="Actin-like ATPase domain"/>
    <property type="match status" value="2"/>
</dbReference>
<comment type="caution">
    <text evidence="4">The sequence shown here is derived from an EMBL/GenBank/DDBJ whole genome shotgun (WGS) entry which is preliminary data.</text>
</comment>
<gene>
    <name evidence="4" type="primary">yegD</name>
    <name evidence="4" type="ORF">GCM10023095_23780</name>
</gene>
<evidence type="ECO:0000313" key="4">
    <source>
        <dbReference type="EMBL" id="GAA4501096.1"/>
    </source>
</evidence>
<dbReference type="RefSeq" id="WP_345013367.1">
    <property type="nucleotide sequence ID" value="NZ_BAABFC010000015.1"/>
</dbReference>
<proteinExistence type="inferred from homology"/>
<sequence>MHIGFDYGTSNCAVALMDQGRVRRLPLEGGDSYLPSTLFAPHREAIADLLHGLLPASQQATFAQARQLAIAKGRRLRPQLDDEGLEYELLVGRAATARYLEAPEEGYYLKSPKSFLGATGLSASQLDLFCDLVSAMMATIKTRAETALGAEIRQAVIGQPVNFQGLGGEESNRQAREILQRAARLAGFAEVSFQFEPVAAGLEYEASLSSEQRVLVLDIGGGTTDCSLLRMGPDRAGLTDRSADLLGHTGERIGGNDFDIRLAVNGLMGLCGMASQNQRGLPMPAPLYWDAMSINDVQALGRFHAPETGRLLQQLRREAREPALLDRLIRVREEKLSHQLVWQSEQAKIGLAQAEQVQQLIALERPPLAVEFSRHQLAQVSQPLLEKIGLLADEAMKQAGCRPDALFVTGGSAHSPVIRAWLQQRYPDLPLVEGDHFGSVIAGLARWAERCYG</sequence>
<dbReference type="Gene3D" id="3.90.640.10">
    <property type="entry name" value="Actin, Chain A, domain 4"/>
    <property type="match status" value="1"/>
</dbReference>
<accession>A0ABP8QCJ0</accession>
<protein>
    <submittedName>
        <fullName evidence="4">Molecular chaperone</fullName>
    </submittedName>
</protein>
<dbReference type="InterPro" id="IPR013126">
    <property type="entry name" value="Hsp_70_fam"/>
</dbReference>
<evidence type="ECO:0000313" key="5">
    <source>
        <dbReference type="Proteomes" id="UP001501321"/>
    </source>
</evidence>